<sequence length="200" mass="22204">MGCVESKTGKVDLCDDGTINAKYLRRSLSSEYTEQLNNELKKKLEARNDNAQHGNDNAAFIFEHEDEHVYDLADGDDTEESSPVQIGFSLETIHEEPHGHSDQEEHSTSHKSPYEIDKTKKSGIVQDKSENCTSKGNCARYIKHKVGQTLSSVNDSKKISTEPTSDLLASISLPCKQDSASTKVDITEDVLDQDHTTEMS</sequence>
<evidence type="ECO:0000313" key="2">
    <source>
        <dbReference type="EMBL" id="CAH1775787.1"/>
    </source>
</evidence>
<comment type="caution">
    <text evidence="2">The sequence shown here is derived from an EMBL/GenBank/DDBJ whole genome shotgun (WGS) entry which is preliminary data.</text>
</comment>
<dbReference type="Proteomes" id="UP000749559">
    <property type="component" value="Unassembled WGS sequence"/>
</dbReference>
<evidence type="ECO:0000313" key="3">
    <source>
        <dbReference type="Proteomes" id="UP000749559"/>
    </source>
</evidence>
<proteinExistence type="predicted"/>
<gene>
    <name evidence="2" type="ORF">OFUS_LOCUS3040</name>
</gene>
<protein>
    <submittedName>
        <fullName evidence="2">Uncharacterized protein</fullName>
    </submittedName>
</protein>
<name>A0A8J1TQF7_OWEFU</name>
<organism evidence="2 3">
    <name type="scientific">Owenia fusiformis</name>
    <name type="common">Polychaete worm</name>
    <dbReference type="NCBI Taxonomy" id="6347"/>
    <lineage>
        <taxon>Eukaryota</taxon>
        <taxon>Metazoa</taxon>
        <taxon>Spiralia</taxon>
        <taxon>Lophotrochozoa</taxon>
        <taxon>Annelida</taxon>
        <taxon>Polychaeta</taxon>
        <taxon>Sedentaria</taxon>
        <taxon>Canalipalpata</taxon>
        <taxon>Sabellida</taxon>
        <taxon>Oweniida</taxon>
        <taxon>Oweniidae</taxon>
        <taxon>Owenia</taxon>
    </lineage>
</organism>
<feature type="compositionally biased region" description="Basic and acidic residues" evidence="1">
    <location>
        <begin position="96"/>
        <end position="120"/>
    </location>
</feature>
<keyword evidence="3" id="KW-1185">Reference proteome</keyword>
<reference evidence="2" key="1">
    <citation type="submission" date="2022-03" db="EMBL/GenBank/DDBJ databases">
        <authorList>
            <person name="Martin C."/>
        </authorList>
    </citation>
    <scope>NUCLEOTIDE SEQUENCE</scope>
</reference>
<evidence type="ECO:0000256" key="1">
    <source>
        <dbReference type="SAM" id="MobiDB-lite"/>
    </source>
</evidence>
<accession>A0A8J1TQF7</accession>
<feature type="region of interest" description="Disordered" evidence="1">
    <location>
        <begin position="96"/>
        <end position="128"/>
    </location>
</feature>
<feature type="non-terminal residue" evidence="2">
    <location>
        <position position="200"/>
    </location>
</feature>
<dbReference type="AlphaFoldDB" id="A0A8J1TQF7"/>
<dbReference type="EMBL" id="CAIIXF020000001">
    <property type="protein sequence ID" value="CAH1775787.1"/>
    <property type="molecule type" value="Genomic_DNA"/>
</dbReference>